<dbReference type="GeneID" id="37013001"/>
<dbReference type="EMBL" id="KZ819321">
    <property type="protein sequence ID" value="PWN23541.1"/>
    <property type="molecule type" value="Genomic_DNA"/>
</dbReference>
<evidence type="ECO:0000313" key="3">
    <source>
        <dbReference type="EMBL" id="PWN23541.1"/>
    </source>
</evidence>
<feature type="transmembrane region" description="Helical" evidence="2">
    <location>
        <begin position="242"/>
        <end position="267"/>
    </location>
</feature>
<gene>
    <name evidence="3" type="ORF">BCV69DRAFT_279474</name>
</gene>
<keyword evidence="2" id="KW-0472">Membrane</keyword>
<feature type="transmembrane region" description="Helical" evidence="2">
    <location>
        <begin position="305"/>
        <end position="328"/>
    </location>
</feature>
<evidence type="ECO:0000256" key="2">
    <source>
        <dbReference type="SAM" id="Phobius"/>
    </source>
</evidence>
<evidence type="ECO:0000313" key="4">
    <source>
        <dbReference type="Proteomes" id="UP000245942"/>
    </source>
</evidence>
<accession>A0A316UGT5</accession>
<dbReference type="STRING" id="1684307.A0A316UGT5"/>
<proteinExistence type="predicted"/>
<dbReference type="Proteomes" id="UP000245942">
    <property type="component" value="Unassembled WGS sequence"/>
</dbReference>
<sequence>MATATLSVLAASSPALTFTSGKFSITTLDGSSRLSDTFTPSSPISSLGPDDLVRLESDEILRLNLVVPTSSGAAHGDGESSSSSSSSESSSEEESVDGEPVVKKSSKSSTSSVSSSVGIPEQIIVQLVNVAQPSKIAGFHTTVNREDGKVSWSQRVDRLPASLSAENPTYKVRLLLGSTRAAQPLSLDLGQIDIPSLGKVSAGKLSPREQAAQDLGFFPWEERRHTFRKEVTEDMPGRTRSLVVAAIIVIVPWIVLSGLLSTILPSLEYGGKGSSPTKISTSLLFLALFFLETLAYRYYRGDFVLFTMLPYFLVGAAVATAAILAGAVKGVGLRTGV</sequence>
<dbReference type="RefSeq" id="XP_025350701.1">
    <property type="nucleotide sequence ID" value="XM_025491267.1"/>
</dbReference>
<keyword evidence="2" id="KW-0812">Transmembrane</keyword>
<keyword evidence="2" id="KW-1133">Transmembrane helix</keyword>
<feature type="region of interest" description="Disordered" evidence="1">
    <location>
        <begin position="68"/>
        <end position="114"/>
    </location>
</feature>
<reference evidence="3 4" key="1">
    <citation type="journal article" date="2018" name="Mol. Biol. Evol.">
        <title>Broad Genomic Sampling Reveals a Smut Pathogenic Ancestry of the Fungal Clade Ustilaginomycotina.</title>
        <authorList>
            <person name="Kijpornyongpan T."/>
            <person name="Mondo S.J."/>
            <person name="Barry K."/>
            <person name="Sandor L."/>
            <person name="Lee J."/>
            <person name="Lipzen A."/>
            <person name="Pangilinan J."/>
            <person name="LaButti K."/>
            <person name="Hainaut M."/>
            <person name="Henrissat B."/>
            <person name="Grigoriev I.V."/>
            <person name="Spatafora J.W."/>
            <person name="Aime M.C."/>
        </authorList>
    </citation>
    <scope>NUCLEOTIDE SEQUENCE [LARGE SCALE GENOMIC DNA]</scope>
    <source>
        <strain evidence="3 4">MCA 4718</strain>
    </source>
</reference>
<evidence type="ECO:0008006" key="5">
    <source>
        <dbReference type="Google" id="ProtNLM"/>
    </source>
</evidence>
<name>A0A316UGT5_9BASI</name>
<organism evidence="3 4">
    <name type="scientific">Pseudomicrostroma glucosiphilum</name>
    <dbReference type="NCBI Taxonomy" id="1684307"/>
    <lineage>
        <taxon>Eukaryota</taxon>
        <taxon>Fungi</taxon>
        <taxon>Dikarya</taxon>
        <taxon>Basidiomycota</taxon>
        <taxon>Ustilaginomycotina</taxon>
        <taxon>Exobasidiomycetes</taxon>
        <taxon>Microstromatales</taxon>
        <taxon>Microstromatales incertae sedis</taxon>
        <taxon>Pseudomicrostroma</taxon>
    </lineage>
</organism>
<protein>
    <recommendedName>
        <fullName evidence="5">Dolichyl-diphosphooligosaccharide--protein glycosyltransferase subunit 2</fullName>
    </recommendedName>
</protein>
<evidence type="ECO:0000256" key="1">
    <source>
        <dbReference type="SAM" id="MobiDB-lite"/>
    </source>
</evidence>
<dbReference type="OrthoDB" id="432292at2759"/>
<keyword evidence="4" id="KW-1185">Reference proteome</keyword>
<feature type="transmembrane region" description="Helical" evidence="2">
    <location>
        <begin position="279"/>
        <end position="299"/>
    </location>
</feature>
<feature type="compositionally biased region" description="Low complexity" evidence="1">
    <location>
        <begin position="79"/>
        <end position="89"/>
    </location>
</feature>
<dbReference type="AlphaFoldDB" id="A0A316UGT5"/>